<dbReference type="AlphaFoldDB" id="A0A2T1LVE9"/>
<dbReference type="EMBL" id="PXOH01000018">
    <property type="protein sequence ID" value="PSF35695.1"/>
    <property type="molecule type" value="Genomic_DNA"/>
</dbReference>
<keyword evidence="2" id="KW-1185">Reference proteome</keyword>
<dbReference type="OrthoDB" id="560641at2"/>
<dbReference type="RefSeq" id="WP_106457883.1">
    <property type="nucleotide sequence ID" value="NZ_PXOH01000018.1"/>
</dbReference>
<reference evidence="1 2" key="1">
    <citation type="submission" date="2018-03" db="EMBL/GenBank/DDBJ databases">
        <title>The ancient ancestry and fast evolution of plastids.</title>
        <authorList>
            <person name="Moore K.R."/>
            <person name="Magnabosco C."/>
            <person name="Momper L."/>
            <person name="Gold D.A."/>
            <person name="Bosak T."/>
            <person name="Fournier G.P."/>
        </authorList>
    </citation>
    <scope>NUCLEOTIDE SEQUENCE [LARGE SCALE GENOMIC DNA]</scope>
    <source>
        <strain evidence="1 2">CCALA 016</strain>
    </source>
</reference>
<gene>
    <name evidence="1" type="ORF">C7H19_15775</name>
</gene>
<organism evidence="1 2">
    <name type="scientific">Aphanothece hegewaldii CCALA 016</name>
    <dbReference type="NCBI Taxonomy" id="2107694"/>
    <lineage>
        <taxon>Bacteria</taxon>
        <taxon>Bacillati</taxon>
        <taxon>Cyanobacteriota</taxon>
        <taxon>Cyanophyceae</taxon>
        <taxon>Oscillatoriophycideae</taxon>
        <taxon>Chroococcales</taxon>
        <taxon>Aphanothecaceae</taxon>
        <taxon>Aphanothece</taxon>
    </lineage>
</organism>
<evidence type="ECO:0000313" key="2">
    <source>
        <dbReference type="Proteomes" id="UP000239001"/>
    </source>
</evidence>
<evidence type="ECO:0000313" key="1">
    <source>
        <dbReference type="EMBL" id="PSF35695.1"/>
    </source>
</evidence>
<name>A0A2T1LVE9_9CHRO</name>
<reference evidence="1 2" key="2">
    <citation type="submission" date="2018-03" db="EMBL/GenBank/DDBJ databases">
        <authorList>
            <person name="Keele B.F."/>
        </authorList>
    </citation>
    <scope>NUCLEOTIDE SEQUENCE [LARGE SCALE GENOMIC DNA]</scope>
    <source>
        <strain evidence="1 2">CCALA 016</strain>
    </source>
</reference>
<accession>A0A2T1LVE9</accession>
<proteinExistence type="predicted"/>
<protein>
    <submittedName>
        <fullName evidence="1">Uncharacterized protein</fullName>
    </submittedName>
</protein>
<dbReference type="Proteomes" id="UP000239001">
    <property type="component" value="Unassembled WGS sequence"/>
</dbReference>
<comment type="caution">
    <text evidence="1">The sequence shown here is derived from an EMBL/GenBank/DDBJ whole genome shotgun (WGS) entry which is preliminary data.</text>
</comment>
<sequence>MNQLPNKTAIKNPNPLETTPKKWWNLPVWGKGSILEYLFAGGKASVSETAIMLHNREMMDALFFAKTAESIDSEKFNSKEFILFLKIKYCLARGIEEYEGLADSVKLLQAAIEAKNSYITLDQTELRFRSSKQQEFYQFVEKLLDNYEDQDLFRTQIQEKLNEVLPSIKTEEGKIALQAYVKELNKLSEYELGLKLLALFKSYQLADYSILKTISDMVSTLREKDTIDFKGLIALVMSKYEVFQKLKKIIGVSDKQNNPDTYARMVQYIALSYRHKLSYAKFAELLQVIRQWIKPYFAIIAIRQDNPPEQYIQPKSFKQEIPGEKTYEKYKISLTDQKTGRIYIDLGEENN</sequence>